<keyword evidence="2" id="KW-1185">Reference proteome</keyword>
<comment type="caution">
    <text evidence="1">The sequence shown here is derived from an EMBL/GenBank/DDBJ whole genome shotgun (WGS) entry which is preliminary data.</text>
</comment>
<reference evidence="1 2" key="1">
    <citation type="submission" date="2023-11" db="EMBL/GenBank/DDBJ databases">
        <title>Halocaridina rubra genome assembly.</title>
        <authorList>
            <person name="Smith C."/>
        </authorList>
    </citation>
    <scope>NUCLEOTIDE SEQUENCE [LARGE SCALE GENOMIC DNA]</scope>
    <source>
        <strain evidence="1">EP-1</strain>
        <tissue evidence="1">Whole</tissue>
    </source>
</reference>
<dbReference type="Proteomes" id="UP001381693">
    <property type="component" value="Unassembled WGS sequence"/>
</dbReference>
<organism evidence="1 2">
    <name type="scientific">Halocaridina rubra</name>
    <name type="common">Hawaiian red shrimp</name>
    <dbReference type="NCBI Taxonomy" id="373956"/>
    <lineage>
        <taxon>Eukaryota</taxon>
        <taxon>Metazoa</taxon>
        <taxon>Ecdysozoa</taxon>
        <taxon>Arthropoda</taxon>
        <taxon>Crustacea</taxon>
        <taxon>Multicrustacea</taxon>
        <taxon>Malacostraca</taxon>
        <taxon>Eumalacostraca</taxon>
        <taxon>Eucarida</taxon>
        <taxon>Decapoda</taxon>
        <taxon>Pleocyemata</taxon>
        <taxon>Caridea</taxon>
        <taxon>Atyoidea</taxon>
        <taxon>Atyidae</taxon>
        <taxon>Halocaridina</taxon>
    </lineage>
</organism>
<gene>
    <name evidence="1" type="ORF">SK128_023267</name>
</gene>
<accession>A0AAN8WXQ8</accession>
<evidence type="ECO:0000313" key="1">
    <source>
        <dbReference type="EMBL" id="KAK7073992.1"/>
    </source>
</evidence>
<protein>
    <submittedName>
        <fullName evidence="1">Uncharacterized protein</fullName>
    </submittedName>
</protein>
<proteinExistence type="predicted"/>
<sequence length="53" mass="5892">MALNQSAAAPSRWAWLCYAMSNKLLVIIQHLASLVGDSSAQYSWNRFLMGCLC</sequence>
<dbReference type="EMBL" id="JAXCGZ010011889">
    <property type="protein sequence ID" value="KAK7073992.1"/>
    <property type="molecule type" value="Genomic_DNA"/>
</dbReference>
<evidence type="ECO:0000313" key="2">
    <source>
        <dbReference type="Proteomes" id="UP001381693"/>
    </source>
</evidence>
<dbReference type="AlphaFoldDB" id="A0AAN8WXQ8"/>
<name>A0AAN8WXQ8_HALRR</name>